<dbReference type="GO" id="GO:0005524">
    <property type="term" value="F:ATP binding"/>
    <property type="evidence" value="ECO:0007669"/>
    <property type="project" value="UniProtKB-KW"/>
</dbReference>
<evidence type="ECO:0000256" key="3">
    <source>
        <dbReference type="ARBA" id="ARBA00023015"/>
    </source>
</evidence>
<dbReference type="InterPro" id="IPR009057">
    <property type="entry name" value="Homeodomain-like_sf"/>
</dbReference>
<dbReference type="SMART" id="SM00382">
    <property type="entry name" value="AAA"/>
    <property type="match status" value="1"/>
</dbReference>
<evidence type="ECO:0000256" key="4">
    <source>
        <dbReference type="ARBA" id="ARBA00023163"/>
    </source>
</evidence>
<evidence type="ECO:0000313" key="8">
    <source>
        <dbReference type="Proteomes" id="UP000287910"/>
    </source>
</evidence>
<dbReference type="SUPFAM" id="SSF52540">
    <property type="entry name" value="P-loop containing nucleoside triphosphate hydrolases"/>
    <property type="match status" value="1"/>
</dbReference>
<gene>
    <name evidence="7" type="ORF">EK386_13250</name>
</gene>
<reference evidence="7 8" key="1">
    <citation type="submission" date="2018-12" db="EMBL/GenBank/DDBJ databases">
        <title>Lysinibacillus antri sp. nov., isolated from a cave soil.</title>
        <authorList>
            <person name="Narsing Rao M.P."/>
            <person name="Zhang H."/>
            <person name="Dong Z.-Y."/>
            <person name="Niu X.-K."/>
            <person name="Zhang K."/>
            <person name="Fang B.-Z."/>
            <person name="Kang Y.-Q."/>
            <person name="Xiao M."/>
            <person name="Li W.-J."/>
        </authorList>
    </citation>
    <scope>NUCLEOTIDE SEQUENCE [LARGE SCALE GENOMIC DNA]</scope>
    <source>
        <strain evidence="7 8">SYSU K30002</strain>
    </source>
</reference>
<dbReference type="InterPro" id="IPR035965">
    <property type="entry name" value="PAS-like_dom_sf"/>
</dbReference>
<dbReference type="InterPro" id="IPR002078">
    <property type="entry name" value="Sigma_54_int"/>
</dbReference>
<dbReference type="InterPro" id="IPR003593">
    <property type="entry name" value="AAA+_ATPase"/>
</dbReference>
<accession>A0A432LA09</accession>
<dbReference type="InterPro" id="IPR002197">
    <property type="entry name" value="HTH_Fis"/>
</dbReference>
<evidence type="ECO:0000259" key="5">
    <source>
        <dbReference type="PROSITE" id="PS50045"/>
    </source>
</evidence>
<dbReference type="InterPro" id="IPR027417">
    <property type="entry name" value="P-loop_NTPase"/>
</dbReference>
<dbReference type="Gene3D" id="1.10.8.60">
    <property type="match status" value="1"/>
</dbReference>
<dbReference type="InterPro" id="IPR000014">
    <property type="entry name" value="PAS"/>
</dbReference>
<dbReference type="SUPFAM" id="SSF55785">
    <property type="entry name" value="PYP-like sensor domain (PAS domain)"/>
    <property type="match status" value="1"/>
</dbReference>
<dbReference type="Pfam" id="PF00158">
    <property type="entry name" value="Sigma54_activat"/>
    <property type="match status" value="1"/>
</dbReference>
<protein>
    <submittedName>
        <fullName evidence="7">PAS domain-containing protein</fullName>
    </submittedName>
</protein>
<dbReference type="GO" id="GO:0006355">
    <property type="term" value="P:regulation of DNA-templated transcription"/>
    <property type="evidence" value="ECO:0007669"/>
    <property type="project" value="InterPro"/>
</dbReference>
<comment type="caution">
    <text evidence="7">The sequence shown here is derived from an EMBL/GenBank/DDBJ whole genome shotgun (WGS) entry which is preliminary data.</text>
</comment>
<dbReference type="FunFam" id="3.40.50.300:FF:000006">
    <property type="entry name" value="DNA-binding transcriptional regulator NtrC"/>
    <property type="match status" value="1"/>
</dbReference>
<evidence type="ECO:0000256" key="1">
    <source>
        <dbReference type="ARBA" id="ARBA00022741"/>
    </source>
</evidence>
<proteinExistence type="predicted"/>
<dbReference type="Proteomes" id="UP000287910">
    <property type="component" value="Unassembled WGS sequence"/>
</dbReference>
<dbReference type="Pfam" id="PF00989">
    <property type="entry name" value="PAS"/>
    <property type="match status" value="1"/>
</dbReference>
<dbReference type="InterPro" id="IPR013767">
    <property type="entry name" value="PAS_fold"/>
</dbReference>
<dbReference type="PANTHER" id="PTHR32071">
    <property type="entry name" value="TRANSCRIPTIONAL REGULATORY PROTEIN"/>
    <property type="match status" value="1"/>
</dbReference>
<dbReference type="EMBL" id="RYYR01000018">
    <property type="protein sequence ID" value="RUL50909.1"/>
    <property type="molecule type" value="Genomic_DNA"/>
</dbReference>
<dbReference type="PANTHER" id="PTHR32071:SF74">
    <property type="entry name" value="TRANSCRIPTIONAL ACTIVATOR ROCR"/>
    <property type="match status" value="1"/>
</dbReference>
<dbReference type="Pfam" id="PF02954">
    <property type="entry name" value="HTH_8"/>
    <property type="match status" value="1"/>
</dbReference>
<dbReference type="GO" id="GO:0043565">
    <property type="term" value="F:sequence-specific DNA binding"/>
    <property type="evidence" value="ECO:0007669"/>
    <property type="project" value="InterPro"/>
</dbReference>
<dbReference type="Gene3D" id="3.40.50.300">
    <property type="entry name" value="P-loop containing nucleotide triphosphate hydrolases"/>
    <property type="match status" value="1"/>
</dbReference>
<name>A0A432LA09_9BACI</name>
<keyword evidence="1" id="KW-0547">Nucleotide-binding</keyword>
<dbReference type="Pfam" id="PF25601">
    <property type="entry name" value="AAA_lid_14"/>
    <property type="match status" value="1"/>
</dbReference>
<dbReference type="PRINTS" id="PR01590">
    <property type="entry name" value="HTHFIS"/>
</dbReference>
<keyword evidence="3" id="KW-0805">Transcription regulation</keyword>
<dbReference type="PROSITE" id="PS50045">
    <property type="entry name" value="SIGMA54_INTERACT_4"/>
    <property type="match status" value="1"/>
</dbReference>
<evidence type="ECO:0000313" key="7">
    <source>
        <dbReference type="EMBL" id="RUL50909.1"/>
    </source>
</evidence>
<evidence type="ECO:0000259" key="6">
    <source>
        <dbReference type="PROSITE" id="PS50112"/>
    </source>
</evidence>
<keyword evidence="2" id="KW-0067">ATP-binding</keyword>
<dbReference type="SUPFAM" id="SSF46689">
    <property type="entry name" value="Homeodomain-like"/>
    <property type="match status" value="1"/>
</dbReference>
<dbReference type="Gene3D" id="1.10.10.60">
    <property type="entry name" value="Homeodomain-like"/>
    <property type="match status" value="1"/>
</dbReference>
<dbReference type="AlphaFoldDB" id="A0A432LA09"/>
<keyword evidence="8" id="KW-1185">Reference proteome</keyword>
<organism evidence="7 8">
    <name type="scientific">Lysinibacillus antri</name>
    <dbReference type="NCBI Taxonomy" id="2498145"/>
    <lineage>
        <taxon>Bacteria</taxon>
        <taxon>Bacillati</taxon>
        <taxon>Bacillota</taxon>
        <taxon>Bacilli</taxon>
        <taxon>Bacillales</taxon>
        <taxon>Bacillaceae</taxon>
        <taxon>Lysinibacillus</taxon>
    </lineage>
</organism>
<sequence length="583" mass="67112">MPLGYDIIALIRESDYFPFFGGDRMDKELKRFVNLCCKNVIVTNEHFHIIFWKLDHSITLPIDISTSISSILPIDLHLCSVIQEVEVDNQFFKITIERFEFDKIYHLVFVENMFDVKKNLQNRLYVLEEIIEKLDEGVLVSNKEGDVIYYNAAQENMEGIQKKDILHKKLWEGYKYERQNSEHAHIFKTGKPIYSKYHAHAKSEEGPKYVGYSSYPIKKDGQTIAVFSLSRTEASLKERLHETIELKRRAITKDSNEEKYNNGTIYTFHDLKGESSALKKVISEAQNASFYNTDTLIVGETGTGKELFAQSMHNHGPRANKPFVAINCAAIPESLLESTLFGSVKGAFTGAIDQEGLFEYAKEGTLFLDEINSLPMNLQPKLMRVLQERAIRRVGSNELIPISCSVISASNEDPELLTEGNRMRLDLFYRIAHSSIFIPPLRERKEDILFFINHFLINYQNKYLKSNITLAPSLLSLLIEYSWPGNTRELQHLIENLVIQAKNDEKITVDLLPHYLRKKIVTSSTKVMTSTARPLKSLMKTNQAQYIESILQQFNWNISLTAKHLNISRQSLQYHIKKLGITK</sequence>
<dbReference type="CDD" id="cd00009">
    <property type="entry name" value="AAA"/>
    <property type="match status" value="1"/>
</dbReference>
<evidence type="ECO:0000256" key="2">
    <source>
        <dbReference type="ARBA" id="ARBA00022840"/>
    </source>
</evidence>
<keyword evidence="4" id="KW-0804">Transcription</keyword>
<feature type="domain" description="PAS" evidence="6">
    <location>
        <begin position="123"/>
        <end position="170"/>
    </location>
</feature>
<dbReference type="Gene3D" id="3.30.450.20">
    <property type="entry name" value="PAS domain"/>
    <property type="match status" value="1"/>
</dbReference>
<dbReference type="InterPro" id="IPR058031">
    <property type="entry name" value="AAA_lid_NorR"/>
</dbReference>
<feature type="domain" description="Sigma-54 factor interaction" evidence="5">
    <location>
        <begin position="271"/>
        <end position="499"/>
    </location>
</feature>
<dbReference type="PROSITE" id="PS50112">
    <property type="entry name" value="PAS"/>
    <property type="match status" value="1"/>
</dbReference>